<dbReference type="GO" id="GO:0015074">
    <property type="term" value="P:DNA integration"/>
    <property type="evidence" value="ECO:0007669"/>
    <property type="project" value="InterPro"/>
</dbReference>
<protein>
    <recommendedName>
        <fullName evidence="4">Tyr recombinase domain-containing protein</fullName>
    </recommendedName>
</protein>
<dbReference type="InterPro" id="IPR011010">
    <property type="entry name" value="DNA_brk_join_enz"/>
</dbReference>
<evidence type="ECO:0000313" key="2">
    <source>
        <dbReference type="EMBL" id="MEG3437513.1"/>
    </source>
</evidence>
<dbReference type="GO" id="GO:0006310">
    <property type="term" value="P:DNA recombination"/>
    <property type="evidence" value="ECO:0007669"/>
    <property type="project" value="UniProtKB-KW"/>
</dbReference>
<name>A0AAW9QVL4_9CHRO</name>
<dbReference type="GO" id="GO:0003677">
    <property type="term" value="F:DNA binding"/>
    <property type="evidence" value="ECO:0007669"/>
    <property type="project" value="InterPro"/>
</dbReference>
<dbReference type="Gene3D" id="1.10.443.10">
    <property type="entry name" value="Intergrase catalytic core"/>
    <property type="match status" value="1"/>
</dbReference>
<dbReference type="RefSeq" id="WP_332864992.1">
    <property type="nucleotide sequence ID" value="NZ_JBAFSM010000016.1"/>
</dbReference>
<keyword evidence="3" id="KW-1185">Reference proteome</keyword>
<accession>A0AAW9QVL4</accession>
<proteinExistence type="predicted"/>
<gene>
    <name evidence="2" type="ORF">V0288_10315</name>
</gene>
<evidence type="ECO:0000256" key="1">
    <source>
        <dbReference type="ARBA" id="ARBA00023172"/>
    </source>
</evidence>
<dbReference type="InterPro" id="IPR013762">
    <property type="entry name" value="Integrase-like_cat_sf"/>
</dbReference>
<sequence length="51" mass="5939">MVFPAPTGKTIDDHTFRRRAWKKILAGLGIEYRKPYATRHTAISHANRERC</sequence>
<dbReference type="EMBL" id="JBAFSM010000016">
    <property type="protein sequence ID" value="MEG3437513.1"/>
    <property type="molecule type" value="Genomic_DNA"/>
</dbReference>
<dbReference type="AlphaFoldDB" id="A0AAW9QVL4"/>
<evidence type="ECO:0008006" key="4">
    <source>
        <dbReference type="Google" id="ProtNLM"/>
    </source>
</evidence>
<dbReference type="SUPFAM" id="SSF56349">
    <property type="entry name" value="DNA breaking-rejoining enzymes"/>
    <property type="match status" value="1"/>
</dbReference>
<organism evidence="2 3">
    <name type="scientific">Pannus brasiliensis CCIBt3594</name>
    <dbReference type="NCBI Taxonomy" id="1427578"/>
    <lineage>
        <taxon>Bacteria</taxon>
        <taxon>Bacillati</taxon>
        <taxon>Cyanobacteriota</taxon>
        <taxon>Cyanophyceae</taxon>
        <taxon>Oscillatoriophycideae</taxon>
        <taxon>Chroococcales</taxon>
        <taxon>Microcystaceae</taxon>
        <taxon>Pannus</taxon>
    </lineage>
</organism>
<reference evidence="2 3" key="1">
    <citation type="submission" date="2024-01" db="EMBL/GenBank/DDBJ databases">
        <title>Genomic insights into the taxonomy and metabolism of the cyanobacterium Pannus brasiliensis CCIBt3594.</title>
        <authorList>
            <person name="Machado M."/>
            <person name="Botero N.B."/>
            <person name="Andreote A.P.D."/>
            <person name="Feitosa A.M.T."/>
            <person name="Popin R."/>
            <person name="Sivonen K."/>
            <person name="Fiore M.F."/>
        </authorList>
    </citation>
    <scope>NUCLEOTIDE SEQUENCE [LARGE SCALE GENOMIC DNA]</scope>
    <source>
        <strain evidence="2 3">CCIBt3594</strain>
    </source>
</reference>
<dbReference type="Proteomes" id="UP001328733">
    <property type="component" value="Unassembled WGS sequence"/>
</dbReference>
<keyword evidence="1" id="KW-0233">DNA recombination</keyword>
<evidence type="ECO:0000313" key="3">
    <source>
        <dbReference type="Proteomes" id="UP001328733"/>
    </source>
</evidence>
<comment type="caution">
    <text evidence="2">The sequence shown here is derived from an EMBL/GenBank/DDBJ whole genome shotgun (WGS) entry which is preliminary data.</text>
</comment>